<evidence type="ECO:0000313" key="8">
    <source>
        <dbReference type="Proteomes" id="UP000285376"/>
    </source>
</evidence>
<dbReference type="GO" id="GO:0016746">
    <property type="term" value="F:acyltransferase activity"/>
    <property type="evidence" value="ECO:0007669"/>
    <property type="project" value="UniProtKB-KW"/>
</dbReference>
<dbReference type="CDD" id="cd07984">
    <property type="entry name" value="LPLAT_LABLAT-like"/>
    <property type="match status" value="1"/>
</dbReference>
<protein>
    <submittedName>
        <fullName evidence="7">Phosphatidylinositol mannoside acyltransferase</fullName>
    </submittedName>
</protein>
<evidence type="ECO:0000256" key="3">
    <source>
        <dbReference type="ARBA" id="ARBA00022519"/>
    </source>
</evidence>
<evidence type="ECO:0000256" key="4">
    <source>
        <dbReference type="ARBA" id="ARBA00022679"/>
    </source>
</evidence>
<evidence type="ECO:0000256" key="6">
    <source>
        <dbReference type="ARBA" id="ARBA00023315"/>
    </source>
</evidence>
<evidence type="ECO:0000313" key="7">
    <source>
        <dbReference type="EMBL" id="RHW46182.1"/>
    </source>
</evidence>
<name>A0A417Z6F0_9MICO</name>
<dbReference type="RefSeq" id="WP_118913207.1">
    <property type="nucleotide sequence ID" value="NZ_CBCRVH010000008.1"/>
</dbReference>
<reference evidence="7 8" key="1">
    <citation type="submission" date="2018-08" db="EMBL/GenBank/DDBJ databases">
        <title>Whole genome sequence analysis of Dermacoccus abyssi bacteria isolated from Deep Mariana trench Micromonospora spp reveals genes involved in the environmental adaptation and production of secondary metabolites.</title>
        <authorList>
            <person name="Abdel-Mageed W.M."/>
            <person name="Lehri B."/>
            <person name="Nouioui I."/>
            <person name="Goodfellow I."/>
            <person name="Jaspars M."/>
            <person name="Karlyshev A."/>
        </authorList>
    </citation>
    <scope>NUCLEOTIDE SEQUENCE [LARGE SCALE GENOMIC DNA]</scope>
    <source>
        <strain evidence="7 8">MT1.1</strain>
    </source>
</reference>
<dbReference type="NCBIfam" id="NF005919">
    <property type="entry name" value="PRK07920.1"/>
    <property type="match status" value="1"/>
</dbReference>
<dbReference type="AlphaFoldDB" id="A0A417Z6F0"/>
<evidence type="ECO:0000256" key="1">
    <source>
        <dbReference type="ARBA" id="ARBA00004533"/>
    </source>
</evidence>
<keyword evidence="3" id="KW-0997">Cell inner membrane</keyword>
<sequence length="318" mass="35156">MARPALSRKRAQDAATVLAFKAGWRAVRALPEPAAYALFEKIADVLHRRGGKDVERMRSNYARVRPELDDAALDDLTREGLRSYFRYWCDAFRLQSLSHDDLRSLVRTTGAIDQVRADLAAGESIVLYLGHLGNWDLAGAWSATELAHVTTVAERLEPDELFRAFLEFREGLGMTIIPLTQGIDVMGQVEAALRVPGAFAPLLSDRDLTQRGVTVKLAGHDARVAAGPAILARRTGARLYPVTITYDPPRGRAMRGIEIRFHDPVDAGSSPDMRADVLAATQQCVDALSTAIVERTEDWHMMQRVFVDDLGNRAPRGN</sequence>
<dbReference type="PANTHER" id="PTHR30606:SF10">
    <property type="entry name" value="PHOSPHATIDYLINOSITOL MANNOSIDE ACYLTRANSFERASE"/>
    <property type="match status" value="1"/>
</dbReference>
<comment type="caution">
    <text evidence="7">The sequence shown here is derived from an EMBL/GenBank/DDBJ whole genome shotgun (WGS) entry which is preliminary data.</text>
</comment>
<dbReference type="InterPro" id="IPR004960">
    <property type="entry name" value="LipA_acyltrans"/>
</dbReference>
<keyword evidence="4 7" id="KW-0808">Transferase</keyword>
<evidence type="ECO:0000256" key="2">
    <source>
        <dbReference type="ARBA" id="ARBA00022475"/>
    </source>
</evidence>
<comment type="subcellular location">
    <subcellularLocation>
        <location evidence="1">Cell inner membrane</location>
    </subcellularLocation>
</comment>
<gene>
    <name evidence="7" type="ORF">D1832_06865</name>
</gene>
<proteinExistence type="predicted"/>
<keyword evidence="2" id="KW-1003">Cell membrane</keyword>
<organism evidence="7 8">
    <name type="scientific">Dermacoccus abyssi</name>
    <dbReference type="NCBI Taxonomy" id="322596"/>
    <lineage>
        <taxon>Bacteria</taxon>
        <taxon>Bacillati</taxon>
        <taxon>Actinomycetota</taxon>
        <taxon>Actinomycetes</taxon>
        <taxon>Micrococcales</taxon>
        <taxon>Dermacoccaceae</taxon>
        <taxon>Dermacoccus</taxon>
    </lineage>
</organism>
<dbReference type="Pfam" id="PF03279">
    <property type="entry name" value="Lip_A_acyltrans"/>
    <property type="match status" value="1"/>
</dbReference>
<dbReference type="GO" id="GO:0005886">
    <property type="term" value="C:plasma membrane"/>
    <property type="evidence" value="ECO:0007669"/>
    <property type="project" value="UniProtKB-SubCell"/>
</dbReference>
<dbReference type="EMBL" id="QWLM01000006">
    <property type="protein sequence ID" value="RHW46182.1"/>
    <property type="molecule type" value="Genomic_DNA"/>
</dbReference>
<dbReference type="GO" id="GO:0009247">
    <property type="term" value="P:glycolipid biosynthetic process"/>
    <property type="evidence" value="ECO:0007669"/>
    <property type="project" value="UniProtKB-ARBA"/>
</dbReference>
<dbReference type="Proteomes" id="UP000285376">
    <property type="component" value="Unassembled WGS sequence"/>
</dbReference>
<evidence type="ECO:0000256" key="5">
    <source>
        <dbReference type="ARBA" id="ARBA00023136"/>
    </source>
</evidence>
<keyword evidence="6 7" id="KW-0012">Acyltransferase</keyword>
<keyword evidence="5" id="KW-0472">Membrane</keyword>
<dbReference type="PANTHER" id="PTHR30606">
    <property type="entry name" value="LIPID A BIOSYNTHESIS LAUROYL ACYLTRANSFERASE"/>
    <property type="match status" value="1"/>
</dbReference>
<accession>A0A417Z6F0</accession>